<accession>A0A6G0WUQ3</accession>
<organism evidence="2 3">
    <name type="scientific">Aphanomyces euteiches</name>
    <dbReference type="NCBI Taxonomy" id="100861"/>
    <lineage>
        <taxon>Eukaryota</taxon>
        <taxon>Sar</taxon>
        <taxon>Stramenopiles</taxon>
        <taxon>Oomycota</taxon>
        <taxon>Saprolegniomycetes</taxon>
        <taxon>Saprolegniales</taxon>
        <taxon>Verrucalvaceae</taxon>
        <taxon>Aphanomyces</taxon>
    </lineage>
</organism>
<dbReference type="Proteomes" id="UP000481153">
    <property type="component" value="Unassembled WGS sequence"/>
</dbReference>
<feature type="coiled-coil region" evidence="1">
    <location>
        <begin position="35"/>
        <end position="62"/>
    </location>
</feature>
<dbReference type="VEuPathDB" id="FungiDB:AeMF1_009819"/>
<dbReference type="VEuPathDB" id="FungiDB:AeMF1_005042"/>
<name>A0A6G0WUQ3_9STRA</name>
<evidence type="ECO:0000256" key="1">
    <source>
        <dbReference type="SAM" id="Coils"/>
    </source>
</evidence>
<keyword evidence="3" id="KW-1185">Reference proteome</keyword>
<comment type="caution">
    <text evidence="2">The sequence shown here is derived from an EMBL/GenBank/DDBJ whole genome shotgun (WGS) entry which is preliminary data.</text>
</comment>
<proteinExistence type="predicted"/>
<protein>
    <submittedName>
        <fullName evidence="2">Uncharacterized protein</fullName>
    </submittedName>
</protein>
<gene>
    <name evidence="2" type="ORF">Ae201684_011452</name>
</gene>
<evidence type="ECO:0000313" key="2">
    <source>
        <dbReference type="EMBL" id="KAF0731186.1"/>
    </source>
</evidence>
<keyword evidence="1" id="KW-0175">Coiled coil</keyword>
<dbReference type="AlphaFoldDB" id="A0A6G0WUQ3"/>
<dbReference type="EMBL" id="VJMJ01000146">
    <property type="protein sequence ID" value="KAF0731186.1"/>
    <property type="molecule type" value="Genomic_DNA"/>
</dbReference>
<evidence type="ECO:0000313" key="3">
    <source>
        <dbReference type="Proteomes" id="UP000481153"/>
    </source>
</evidence>
<sequence length="343" mass="39407">MESWIEVDDDALVLDAVNGVLERRKYFREKKRSYRQKGQHELDSLRTQLAQLQLHVKQLAQLQTQRRNKDARRNDSAVSWRTVAMHTKQQSHLVTVEHDELSQRVAASRKLVGAMQQWVLLAESIPISPKVIVRWQHVSLSEQPNSRKFGMEWATQQMYHNTDLPSARFRNRLLMMSFFSESAQYVWPAPLEVARFMLRHHLKDIAVGFNTVNLEAAEWTENTVLYRLKLPLAPGDDASTAVSTLQAHFHEADRMDLRRLDSCRTSARMMTFGTLHVLQSGEGSLDELAELVGVDPSGMNIADKVKELRRVQAESACERAKEFQARVNGMLAYLGKQFLLEKV</sequence>
<reference evidence="2 3" key="1">
    <citation type="submission" date="2019-07" db="EMBL/GenBank/DDBJ databases">
        <title>Genomics analysis of Aphanomyces spp. identifies a new class of oomycete effector associated with host adaptation.</title>
        <authorList>
            <person name="Gaulin E."/>
        </authorList>
    </citation>
    <scope>NUCLEOTIDE SEQUENCE [LARGE SCALE GENOMIC DNA]</scope>
    <source>
        <strain evidence="2 3">ATCC 201684</strain>
    </source>
</reference>